<dbReference type="GO" id="GO:0009090">
    <property type="term" value="P:homoserine biosynthetic process"/>
    <property type="evidence" value="ECO:0007669"/>
    <property type="project" value="TreeGrafter"/>
</dbReference>
<dbReference type="InterPro" id="IPR001048">
    <property type="entry name" value="Asp/Glu/Uridylate_kinase"/>
</dbReference>
<dbReference type="InterPro" id="IPR005260">
    <property type="entry name" value="Asp_kin_monofn"/>
</dbReference>
<protein>
    <recommendedName>
        <fullName evidence="14">Aspartokinase</fullName>
        <ecNumber evidence="14">2.7.2.4</ecNumber>
    </recommendedName>
</protein>
<evidence type="ECO:0000256" key="12">
    <source>
        <dbReference type="ARBA" id="ARBA00047872"/>
    </source>
</evidence>
<keyword evidence="8 14" id="KW-0418">Kinase</keyword>
<dbReference type="RefSeq" id="WP_117454419.1">
    <property type="nucleotide sequence ID" value="NZ_CP060636.1"/>
</dbReference>
<feature type="binding site" evidence="13">
    <location>
        <begin position="206"/>
        <end position="207"/>
    </location>
    <ligand>
        <name>ATP</name>
        <dbReference type="ChEBI" id="CHEBI:30616"/>
    </ligand>
</feature>
<comment type="pathway">
    <text evidence="4 15">Amino-acid biosynthesis; L-threonine biosynthesis; L-threonine from L-aspartate: step 1/5.</text>
</comment>
<sequence>MIKITKFGGSSVANAQQFTKVKNIIEADPARKFVVVSASGREHKDDNKVTDLLYLIEAHLKYSVDYLSLFQLIEERFLTIKKDLNLQYPIEKDLEELKGQLSKSMSTDYLVSRGEYLTAKLMAEYLGFPFVDAKDIITFHYDGKIDFDATKYRLDGFMKNHDRFVMPGFYGALPDGMIKTMSRGGSDITGSILARILNADMYENWTDVSGILMADPRIVHHPKRIDKITYSELRELSYMGASVLHEEAIFPVKEKNIPINILNTNHPEEGGTIIVEEDDGESGEMITGIAGKKNFTVVAIYKNHMSDEVGIIRRALEVFENYRVNIEHIPSGIDSFSIVVSGDEVNDVIYDIVSDIKRACNPDSIKVIDHIALIATVGRKMMYKPGMSGKIFSVLGENDINIRMIAQGSDEINIVVGVEDKDFEKTIDAIYHSFVKD</sequence>
<dbReference type="NCBIfam" id="NF006540">
    <property type="entry name" value="PRK09034.1"/>
    <property type="match status" value="1"/>
</dbReference>
<dbReference type="PANTHER" id="PTHR21499">
    <property type="entry name" value="ASPARTATE KINASE"/>
    <property type="match status" value="1"/>
</dbReference>
<dbReference type="Gene3D" id="3.40.1160.10">
    <property type="entry name" value="Acetylglutamate kinase-like"/>
    <property type="match status" value="1"/>
</dbReference>
<dbReference type="PIRSF" id="PIRSF000726">
    <property type="entry name" value="Asp_kin"/>
    <property type="match status" value="1"/>
</dbReference>
<dbReference type="PROSITE" id="PS51671">
    <property type="entry name" value="ACT"/>
    <property type="match status" value="1"/>
</dbReference>
<dbReference type="AlphaFoldDB" id="A0A7G9GIX1"/>
<dbReference type="SUPFAM" id="SSF53633">
    <property type="entry name" value="Carbamate kinase-like"/>
    <property type="match status" value="1"/>
</dbReference>
<comment type="function">
    <text evidence="1">Catalyzes the phosphorylation of the beta-carboxyl group of aspartic acid with ATP to yield 4-phospho-L-aspartate, which is involved in the branched biosynthetic pathway leading to the biosynthesis of amino acids threonine, isoleucine and methionine.</text>
</comment>
<dbReference type="InterPro" id="IPR045865">
    <property type="entry name" value="ACT-like_dom_sf"/>
</dbReference>
<dbReference type="FunFam" id="3.30.2130.10:FF:000001">
    <property type="entry name" value="Bifunctional aspartokinase/homoserine dehydrogenase"/>
    <property type="match status" value="1"/>
</dbReference>
<dbReference type="GO" id="GO:0009089">
    <property type="term" value="P:lysine biosynthetic process via diaminopimelate"/>
    <property type="evidence" value="ECO:0007669"/>
    <property type="project" value="UniProtKB-UniPathway"/>
</dbReference>
<dbReference type="UniPathway" id="UPA00051">
    <property type="reaction ID" value="UER00462"/>
</dbReference>
<keyword evidence="18" id="KW-1185">Reference proteome</keyword>
<dbReference type="UniPathway" id="UPA00034">
    <property type="reaction ID" value="UER00015"/>
</dbReference>
<evidence type="ECO:0000256" key="4">
    <source>
        <dbReference type="ARBA" id="ARBA00005139"/>
    </source>
</evidence>
<evidence type="ECO:0000256" key="10">
    <source>
        <dbReference type="ARBA" id="ARBA00022915"/>
    </source>
</evidence>
<feature type="binding site" evidence="13">
    <location>
        <begin position="6"/>
        <end position="9"/>
    </location>
    <ligand>
        <name>ATP</name>
        <dbReference type="ChEBI" id="CHEBI:30616"/>
    </ligand>
</feature>
<keyword evidence="7 13" id="KW-0547">Nucleotide-binding</keyword>
<dbReference type="PROSITE" id="PS00324">
    <property type="entry name" value="ASPARTOKINASE"/>
    <property type="match status" value="1"/>
</dbReference>
<evidence type="ECO:0000256" key="2">
    <source>
        <dbReference type="ARBA" id="ARBA00004766"/>
    </source>
</evidence>
<comment type="catalytic activity">
    <reaction evidence="12 14">
        <text>L-aspartate + ATP = 4-phospho-L-aspartate + ADP</text>
        <dbReference type="Rhea" id="RHEA:23776"/>
        <dbReference type="ChEBI" id="CHEBI:29991"/>
        <dbReference type="ChEBI" id="CHEBI:30616"/>
        <dbReference type="ChEBI" id="CHEBI:57535"/>
        <dbReference type="ChEBI" id="CHEBI:456216"/>
        <dbReference type="EC" id="2.7.2.4"/>
    </reaction>
</comment>
<feature type="binding site" evidence="13">
    <location>
        <position position="217"/>
    </location>
    <ligand>
        <name>ATP</name>
        <dbReference type="ChEBI" id="CHEBI:30616"/>
    </ligand>
</feature>
<evidence type="ECO:0000256" key="6">
    <source>
        <dbReference type="ARBA" id="ARBA00022679"/>
    </source>
</evidence>
<name>A0A7G9GIX1_9FIRM</name>
<evidence type="ECO:0000256" key="14">
    <source>
        <dbReference type="RuleBase" id="RU003448"/>
    </source>
</evidence>
<dbReference type="KEGG" id="ehn:H9Q80_10660"/>
<dbReference type="InterPro" id="IPR001341">
    <property type="entry name" value="Asp_kinase"/>
</dbReference>
<comment type="pathway">
    <text evidence="3 15">Amino-acid biosynthesis; L-methionine biosynthesis via de novo pathway; L-homoserine from L-aspartate: step 1/3.</text>
</comment>
<reference evidence="17 18" key="1">
    <citation type="submission" date="2020-08" db="EMBL/GenBank/DDBJ databases">
        <authorList>
            <person name="Liu C."/>
            <person name="Sun Q."/>
        </authorList>
    </citation>
    <scope>NUCLEOTIDE SEQUENCE [LARGE SCALE GENOMIC DNA]</scope>
    <source>
        <strain evidence="17 18">NSJ-61</strain>
    </source>
</reference>
<keyword evidence="11" id="KW-0457">Lysine biosynthesis</keyword>
<keyword evidence="10" id="KW-0220">Diaminopimelate biosynthesis</keyword>
<dbReference type="Pfam" id="PF00696">
    <property type="entry name" value="AA_kinase"/>
    <property type="match status" value="1"/>
</dbReference>
<feature type="domain" description="ACT" evidence="16">
    <location>
        <begin position="376"/>
        <end position="437"/>
    </location>
</feature>
<dbReference type="GO" id="GO:0005524">
    <property type="term" value="F:ATP binding"/>
    <property type="evidence" value="ECO:0007669"/>
    <property type="project" value="UniProtKB-KW"/>
</dbReference>
<evidence type="ECO:0000256" key="13">
    <source>
        <dbReference type="PIRSR" id="PIRSR000726-1"/>
    </source>
</evidence>
<keyword evidence="9 13" id="KW-0067">ATP-binding</keyword>
<dbReference type="GO" id="GO:0009088">
    <property type="term" value="P:threonine biosynthetic process"/>
    <property type="evidence" value="ECO:0007669"/>
    <property type="project" value="UniProtKB-UniPathway"/>
</dbReference>
<dbReference type="InterPro" id="IPR054352">
    <property type="entry name" value="ACT_Aspartokinase"/>
</dbReference>
<evidence type="ECO:0000259" key="16">
    <source>
        <dbReference type="PROSITE" id="PS51671"/>
    </source>
</evidence>
<dbReference type="NCBIfam" id="TIGR00657">
    <property type="entry name" value="asp_kinases"/>
    <property type="match status" value="1"/>
</dbReference>
<keyword evidence="15" id="KW-0028">Amino-acid biosynthesis</keyword>
<keyword evidence="6 14" id="KW-0808">Transferase</keyword>
<evidence type="ECO:0000256" key="5">
    <source>
        <dbReference type="ARBA" id="ARBA00010122"/>
    </source>
</evidence>
<dbReference type="EC" id="2.7.2.4" evidence="14"/>
<feature type="binding site" evidence="13">
    <location>
        <position position="50"/>
    </location>
    <ligand>
        <name>substrate</name>
    </ligand>
</feature>
<dbReference type="SUPFAM" id="SSF55021">
    <property type="entry name" value="ACT-like"/>
    <property type="match status" value="2"/>
</dbReference>
<dbReference type="InterPro" id="IPR002912">
    <property type="entry name" value="ACT_dom"/>
</dbReference>
<comment type="pathway">
    <text evidence="2 15">Amino-acid biosynthesis; L-lysine biosynthesis via DAP pathway; (S)-tetrahydrodipicolinate from L-aspartate: step 1/4.</text>
</comment>
<evidence type="ECO:0000313" key="18">
    <source>
        <dbReference type="Proteomes" id="UP000515856"/>
    </source>
</evidence>
<dbReference type="GO" id="GO:0019877">
    <property type="term" value="P:diaminopimelate biosynthetic process"/>
    <property type="evidence" value="ECO:0007669"/>
    <property type="project" value="UniProtKB-KW"/>
</dbReference>
<dbReference type="EMBL" id="CP060636">
    <property type="protein sequence ID" value="QNM10753.1"/>
    <property type="molecule type" value="Genomic_DNA"/>
</dbReference>
<evidence type="ECO:0000256" key="11">
    <source>
        <dbReference type="ARBA" id="ARBA00023154"/>
    </source>
</evidence>
<evidence type="ECO:0000256" key="8">
    <source>
        <dbReference type="ARBA" id="ARBA00022777"/>
    </source>
</evidence>
<accession>A0A7G9GIX1</accession>
<dbReference type="GO" id="GO:0004072">
    <property type="term" value="F:aspartate kinase activity"/>
    <property type="evidence" value="ECO:0007669"/>
    <property type="project" value="UniProtKB-EC"/>
</dbReference>
<evidence type="ECO:0000256" key="15">
    <source>
        <dbReference type="RuleBase" id="RU004249"/>
    </source>
</evidence>
<dbReference type="GO" id="GO:0005829">
    <property type="term" value="C:cytosol"/>
    <property type="evidence" value="ECO:0007669"/>
    <property type="project" value="TreeGrafter"/>
</dbReference>
<feature type="binding site" evidence="13">
    <location>
        <position position="115"/>
    </location>
    <ligand>
        <name>substrate</name>
    </ligand>
</feature>
<dbReference type="PANTHER" id="PTHR21499:SF67">
    <property type="entry name" value="ASPARTOKINASE 3"/>
    <property type="match status" value="1"/>
</dbReference>
<proteinExistence type="inferred from homology"/>
<comment type="similarity">
    <text evidence="5 14">Belongs to the aspartokinase family.</text>
</comment>
<evidence type="ECO:0000256" key="7">
    <source>
        <dbReference type="ARBA" id="ARBA00022741"/>
    </source>
</evidence>
<evidence type="ECO:0000313" key="17">
    <source>
        <dbReference type="EMBL" id="QNM10753.1"/>
    </source>
</evidence>
<dbReference type="InterPro" id="IPR018042">
    <property type="entry name" value="Aspartate_kinase_CS"/>
</dbReference>
<evidence type="ECO:0000256" key="3">
    <source>
        <dbReference type="ARBA" id="ARBA00004986"/>
    </source>
</evidence>
<dbReference type="InterPro" id="IPR036393">
    <property type="entry name" value="AceGlu_kinase-like_sf"/>
</dbReference>
<organism evidence="17 18">
    <name type="scientific">[Eubacterium] hominis</name>
    <dbReference type="NCBI Taxonomy" id="2764325"/>
    <lineage>
        <taxon>Bacteria</taxon>
        <taxon>Bacillati</taxon>
        <taxon>Bacillota</taxon>
        <taxon>Erysipelotrichia</taxon>
        <taxon>Erysipelotrichales</taxon>
        <taxon>Erysipelotrichaceae</taxon>
        <taxon>Amedibacillus</taxon>
    </lineage>
</organism>
<dbReference type="Proteomes" id="UP000515856">
    <property type="component" value="Chromosome"/>
</dbReference>
<dbReference type="Gene3D" id="3.30.2130.10">
    <property type="entry name" value="VC0802-like"/>
    <property type="match status" value="1"/>
</dbReference>
<evidence type="ECO:0000256" key="9">
    <source>
        <dbReference type="ARBA" id="ARBA00022840"/>
    </source>
</evidence>
<dbReference type="UniPathway" id="UPA00050">
    <property type="reaction ID" value="UER00461"/>
</dbReference>
<gene>
    <name evidence="17" type="ORF">H9Q80_10660</name>
</gene>
<evidence type="ECO:0000256" key="1">
    <source>
        <dbReference type="ARBA" id="ARBA00003121"/>
    </source>
</evidence>
<dbReference type="Pfam" id="PF22468">
    <property type="entry name" value="ACT_9"/>
    <property type="match status" value="1"/>
</dbReference>